<evidence type="ECO:0000313" key="6">
    <source>
        <dbReference type="EMBL" id="GAA4762469.1"/>
    </source>
</evidence>
<dbReference type="EMBL" id="BAABJV010000001">
    <property type="protein sequence ID" value="GAA4762469.1"/>
    <property type="molecule type" value="Genomic_DNA"/>
</dbReference>
<evidence type="ECO:0000256" key="4">
    <source>
        <dbReference type="ARBA" id="ARBA00023163"/>
    </source>
</evidence>
<dbReference type="PRINTS" id="PR00040">
    <property type="entry name" value="HTHMERR"/>
</dbReference>
<proteinExistence type="predicted"/>
<dbReference type="SUPFAM" id="SSF46955">
    <property type="entry name" value="Putative DNA-binding domain"/>
    <property type="match status" value="1"/>
</dbReference>
<sequence length="120" mass="13316">MRIGELAERAGMSRDAIRFYEKLGLVEGRRLPNGYRDFPPETVDWLRQVRTARRLGFTLAEIAQHGEGVRGAADAAEALDALLRERIRLIDERMAELAALRADLDARVGVPCPVLTGSSD</sequence>
<reference evidence="7" key="1">
    <citation type="journal article" date="2019" name="Int. J. Syst. Evol. Microbiol.">
        <title>The Global Catalogue of Microorganisms (GCM) 10K type strain sequencing project: providing services to taxonomists for standard genome sequencing and annotation.</title>
        <authorList>
            <consortium name="The Broad Institute Genomics Platform"/>
            <consortium name="The Broad Institute Genome Sequencing Center for Infectious Disease"/>
            <person name="Wu L."/>
            <person name="Ma J."/>
        </authorList>
    </citation>
    <scope>NUCLEOTIDE SEQUENCE [LARGE SCALE GENOMIC DNA]</scope>
    <source>
        <strain evidence="7">JCM 18324</strain>
    </source>
</reference>
<dbReference type="InterPro" id="IPR047057">
    <property type="entry name" value="MerR_fam"/>
</dbReference>
<evidence type="ECO:0000256" key="2">
    <source>
        <dbReference type="ARBA" id="ARBA00023015"/>
    </source>
</evidence>
<keyword evidence="7" id="KW-1185">Reference proteome</keyword>
<dbReference type="InterPro" id="IPR000551">
    <property type="entry name" value="MerR-type_HTH_dom"/>
</dbReference>
<accession>A0ABP8ZR62</accession>
<keyword evidence="2" id="KW-0805">Transcription regulation</keyword>
<dbReference type="RefSeq" id="WP_345608839.1">
    <property type="nucleotide sequence ID" value="NZ_BAABJV010000001.1"/>
</dbReference>
<keyword evidence="3" id="KW-0238">DNA-binding</keyword>
<organism evidence="6 7">
    <name type="scientific">Streptomyces sanyensis</name>
    <dbReference type="NCBI Taxonomy" id="568869"/>
    <lineage>
        <taxon>Bacteria</taxon>
        <taxon>Bacillati</taxon>
        <taxon>Actinomycetota</taxon>
        <taxon>Actinomycetes</taxon>
        <taxon>Kitasatosporales</taxon>
        <taxon>Streptomycetaceae</taxon>
        <taxon>Streptomyces</taxon>
    </lineage>
</organism>
<dbReference type="Pfam" id="PF13411">
    <property type="entry name" value="MerR_1"/>
    <property type="match status" value="1"/>
</dbReference>
<dbReference type="Proteomes" id="UP001501147">
    <property type="component" value="Unassembled WGS sequence"/>
</dbReference>
<protein>
    <recommendedName>
        <fullName evidence="5">HTH merR-type domain-containing protein</fullName>
    </recommendedName>
</protein>
<evidence type="ECO:0000259" key="5">
    <source>
        <dbReference type="PROSITE" id="PS50937"/>
    </source>
</evidence>
<evidence type="ECO:0000313" key="7">
    <source>
        <dbReference type="Proteomes" id="UP001501147"/>
    </source>
</evidence>
<dbReference type="PANTHER" id="PTHR30204:SF69">
    <property type="entry name" value="MERR-FAMILY TRANSCRIPTIONAL REGULATOR"/>
    <property type="match status" value="1"/>
</dbReference>
<evidence type="ECO:0000256" key="1">
    <source>
        <dbReference type="ARBA" id="ARBA00022491"/>
    </source>
</evidence>
<comment type="caution">
    <text evidence="6">The sequence shown here is derived from an EMBL/GenBank/DDBJ whole genome shotgun (WGS) entry which is preliminary data.</text>
</comment>
<dbReference type="SMART" id="SM00422">
    <property type="entry name" value="HTH_MERR"/>
    <property type="match status" value="1"/>
</dbReference>
<gene>
    <name evidence="6" type="ORF">GCM10023329_04930</name>
</gene>
<dbReference type="Gene3D" id="1.10.1660.10">
    <property type="match status" value="1"/>
</dbReference>
<dbReference type="InterPro" id="IPR009061">
    <property type="entry name" value="DNA-bd_dom_put_sf"/>
</dbReference>
<keyword evidence="4" id="KW-0804">Transcription</keyword>
<evidence type="ECO:0000256" key="3">
    <source>
        <dbReference type="ARBA" id="ARBA00023125"/>
    </source>
</evidence>
<name>A0ABP8ZR62_9ACTN</name>
<dbReference type="PROSITE" id="PS50937">
    <property type="entry name" value="HTH_MERR_2"/>
    <property type="match status" value="1"/>
</dbReference>
<dbReference type="PANTHER" id="PTHR30204">
    <property type="entry name" value="REDOX-CYCLING DRUG-SENSING TRANSCRIPTIONAL ACTIVATOR SOXR"/>
    <property type="match status" value="1"/>
</dbReference>
<keyword evidence="1" id="KW-0678">Repressor</keyword>
<feature type="domain" description="HTH merR-type" evidence="5">
    <location>
        <begin position="1"/>
        <end position="68"/>
    </location>
</feature>